<feature type="compositionally biased region" description="Polar residues" evidence="1">
    <location>
        <begin position="27"/>
        <end position="38"/>
    </location>
</feature>
<feature type="region of interest" description="Disordered" evidence="1">
    <location>
        <begin position="158"/>
        <end position="227"/>
    </location>
</feature>
<feature type="region of interest" description="Disordered" evidence="1">
    <location>
        <begin position="27"/>
        <end position="55"/>
    </location>
</feature>
<sequence>ERLETAVQEQVQLMQRLSDLMQAQVLASSVTSTPTSAMPSAPMKEFLPSSASLQPATTAAQSDTAALASATSKDEESVKPAKTSSSKVLAGTLDGEALQLLQGQMMQMQEQQARALENIEQQCSSQSALAIKKFEEQATQHLTMISKIMQQFQVEPGIPSETSQDQGPGENQEDVEGTNDGAVLGKEAGTGFRQALSQQSQADHRDRNLSSRRDDRHLLNHKENLSI</sequence>
<dbReference type="EMBL" id="LGRX02035746">
    <property type="protein sequence ID" value="KAK3233336.1"/>
    <property type="molecule type" value="Genomic_DNA"/>
</dbReference>
<protein>
    <submittedName>
        <fullName evidence="2">Uncharacterized protein</fullName>
    </submittedName>
</protein>
<gene>
    <name evidence="2" type="ORF">CYMTET_56358</name>
</gene>
<feature type="non-terminal residue" evidence="2">
    <location>
        <position position="1"/>
    </location>
</feature>
<reference evidence="2 3" key="1">
    <citation type="journal article" date="2015" name="Genome Biol. Evol.">
        <title>Comparative Genomics of a Bacterivorous Green Alga Reveals Evolutionary Causalities and Consequences of Phago-Mixotrophic Mode of Nutrition.</title>
        <authorList>
            <person name="Burns J.A."/>
            <person name="Paasch A."/>
            <person name="Narechania A."/>
            <person name="Kim E."/>
        </authorList>
    </citation>
    <scope>NUCLEOTIDE SEQUENCE [LARGE SCALE GENOMIC DNA]</scope>
    <source>
        <strain evidence="2 3">PLY_AMNH</strain>
    </source>
</reference>
<dbReference type="AlphaFoldDB" id="A0AAE0BB39"/>
<evidence type="ECO:0000313" key="3">
    <source>
        <dbReference type="Proteomes" id="UP001190700"/>
    </source>
</evidence>
<comment type="caution">
    <text evidence="2">The sequence shown here is derived from an EMBL/GenBank/DDBJ whole genome shotgun (WGS) entry which is preliminary data.</text>
</comment>
<keyword evidence="3" id="KW-1185">Reference proteome</keyword>
<evidence type="ECO:0000256" key="1">
    <source>
        <dbReference type="SAM" id="MobiDB-lite"/>
    </source>
</evidence>
<organism evidence="2 3">
    <name type="scientific">Cymbomonas tetramitiformis</name>
    <dbReference type="NCBI Taxonomy" id="36881"/>
    <lineage>
        <taxon>Eukaryota</taxon>
        <taxon>Viridiplantae</taxon>
        <taxon>Chlorophyta</taxon>
        <taxon>Pyramimonadophyceae</taxon>
        <taxon>Pyramimonadales</taxon>
        <taxon>Pyramimonadaceae</taxon>
        <taxon>Cymbomonas</taxon>
    </lineage>
</organism>
<name>A0AAE0BB39_9CHLO</name>
<evidence type="ECO:0000313" key="2">
    <source>
        <dbReference type="EMBL" id="KAK3233336.1"/>
    </source>
</evidence>
<dbReference type="Proteomes" id="UP001190700">
    <property type="component" value="Unassembled WGS sequence"/>
</dbReference>
<proteinExistence type="predicted"/>
<feature type="compositionally biased region" description="Basic and acidic residues" evidence="1">
    <location>
        <begin position="202"/>
        <end position="227"/>
    </location>
</feature>
<accession>A0AAE0BB39</accession>